<dbReference type="SUPFAM" id="SSF48452">
    <property type="entry name" value="TPR-like"/>
    <property type="match status" value="1"/>
</dbReference>
<protein>
    <submittedName>
        <fullName evidence="12">Pentatricopeptide repeat-containing protein</fullName>
    </submittedName>
</protein>
<evidence type="ECO:0000256" key="9">
    <source>
        <dbReference type="ARBA" id="ARBA00022833"/>
    </source>
</evidence>
<keyword evidence="9" id="KW-0862">Zinc</keyword>
<dbReference type="InterPro" id="IPR023091">
    <property type="entry name" value="MetalPrtase_cat_dom_sf_prd"/>
</dbReference>
<dbReference type="SUPFAM" id="SSF56784">
    <property type="entry name" value="HAD-like"/>
    <property type="match status" value="1"/>
</dbReference>
<gene>
    <name evidence="12" type="ORF">E6C27_scaffold92G001580</name>
</gene>
<keyword evidence="8" id="KW-0378">Hydrolase</keyword>
<feature type="repeat" description="PPR" evidence="10">
    <location>
        <begin position="888"/>
        <end position="922"/>
    </location>
</feature>
<feature type="repeat" description="PPR" evidence="10">
    <location>
        <begin position="826"/>
        <end position="860"/>
    </location>
</feature>
<dbReference type="Pfam" id="PF08282">
    <property type="entry name" value="Hydrolase_3"/>
    <property type="match status" value="1"/>
</dbReference>
<dbReference type="GO" id="GO:0008270">
    <property type="term" value="F:zinc ion binding"/>
    <property type="evidence" value="ECO:0007669"/>
    <property type="project" value="InterPro"/>
</dbReference>
<dbReference type="GO" id="GO:0004222">
    <property type="term" value="F:metalloendopeptidase activity"/>
    <property type="evidence" value="ECO:0007669"/>
    <property type="project" value="InterPro"/>
</dbReference>
<evidence type="ECO:0000313" key="13">
    <source>
        <dbReference type="Proteomes" id="UP000321393"/>
    </source>
</evidence>
<dbReference type="FunFam" id="1.25.40.10:FF:000031">
    <property type="entry name" value="Pentatricopeptide repeat-containing protein mitochondrial"/>
    <property type="match status" value="1"/>
</dbReference>
<evidence type="ECO:0000256" key="4">
    <source>
        <dbReference type="ARBA" id="ARBA00022722"/>
    </source>
</evidence>
<dbReference type="InterPro" id="IPR000150">
    <property type="entry name" value="Cof"/>
</dbReference>
<name>A0A5A7T6Z7_CUCMM</name>
<dbReference type="NCBIfam" id="TIGR00756">
    <property type="entry name" value="PPR"/>
    <property type="match status" value="5"/>
</dbReference>
<dbReference type="InterPro" id="IPR036412">
    <property type="entry name" value="HAD-like_sf"/>
</dbReference>
<evidence type="ECO:0000256" key="3">
    <source>
        <dbReference type="ARBA" id="ARBA00010875"/>
    </source>
</evidence>
<dbReference type="Pfam" id="PF13041">
    <property type="entry name" value="PPR_2"/>
    <property type="match status" value="2"/>
</dbReference>
<dbReference type="PANTHER" id="PTHR46986">
    <property type="entry name" value="ENDORIBONUCLEASE YBEY, CHLOROPLASTIC"/>
    <property type="match status" value="1"/>
</dbReference>
<evidence type="ECO:0000256" key="7">
    <source>
        <dbReference type="ARBA" id="ARBA00022759"/>
    </source>
</evidence>
<evidence type="ECO:0000256" key="10">
    <source>
        <dbReference type="PROSITE-ProRule" id="PRU00708"/>
    </source>
</evidence>
<evidence type="ECO:0000259" key="11">
    <source>
        <dbReference type="Pfam" id="PF14432"/>
    </source>
</evidence>
<comment type="caution">
    <text evidence="12">The sequence shown here is derived from an EMBL/GenBank/DDBJ whole genome shotgun (WGS) entry which is preliminary data.</text>
</comment>
<dbReference type="Pfam" id="PF01535">
    <property type="entry name" value="PPR"/>
    <property type="match status" value="1"/>
</dbReference>
<dbReference type="PROSITE" id="PS51375">
    <property type="entry name" value="PPR"/>
    <property type="match status" value="3"/>
</dbReference>
<dbReference type="InterPro" id="IPR002885">
    <property type="entry name" value="PPR_rpt"/>
</dbReference>
<organism evidence="12 13">
    <name type="scientific">Cucumis melo var. makuwa</name>
    <name type="common">Oriental melon</name>
    <dbReference type="NCBI Taxonomy" id="1194695"/>
    <lineage>
        <taxon>Eukaryota</taxon>
        <taxon>Viridiplantae</taxon>
        <taxon>Streptophyta</taxon>
        <taxon>Embryophyta</taxon>
        <taxon>Tracheophyta</taxon>
        <taxon>Spermatophyta</taxon>
        <taxon>Magnoliopsida</taxon>
        <taxon>eudicotyledons</taxon>
        <taxon>Gunneridae</taxon>
        <taxon>Pentapetalae</taxon>
        <taxon>rosids</taxon>
        <taxon>fabids</taxon>
        <taxon>Cucurbitales</taxon>
        <taxon>Cucurbitaceae</taxon>
        <taxon>Benincaseae</taxon>
        <taxon>Cucumis</taxon>
    </lineage>
</organism>
<dbReference type="InterPro" id="IPR006379">
    <property type="entry name" value="HAD-SF_hydro_IIB"/>
</dbReference>
<comment type="similarity">
    <text evidence="2">Belongs to the PPR family. PCMP-H subfamily.</text>
</comment>
<dbReference type="OrthoDB" id="185373at2759"/>
<feature type="repeat" description="PPR" evidence="10">
    <location>
        <begin position="990"/>
        <end position="1024"/>
    </location>
</feature>
<evidence type="ECO:0000313" key="12">
    <source>
        <dbReference type="EMBL" id="KAA0038628.1"/>
    </source>
</evidence>
<dbReference type="NCBIfam" id="TIGR01484">
    <property type="entry name" value="HAD-SF-IIB"/>
    <property type="match status" value="1"/>
</dbReference>
<dbReference type="Gene3D" id="3.40.390.30">
    <property type="entry name" value="Metalloproteases ('zincins'), catalytic domain"/>
    <property type="match status" value="1"/>
</dbReference>
<evidence type="ECO:0000256" key="1">
    <source>
        <dbReference type="ARBA" id="ARBA00001947"/>
    </source>
</evidence>
<dbReference type="Gene3D" id="3.30.1240.10">
    <property type="match status" value="1"/>
</dbReference>
<dbReference type="HAMAP" id="MF_00009">
    <property type="entry name" value="Endoribonucl_YbeY"/>
    <property type="match status" value="1"/>
</dbReference>
<dbReference type="GO" id="GO:0004519">
    <property type="term" value="F:endonuclease activity"/>
    <property type="evidence" value="ECO:0007669"/>
    <property type="project" value="UniProtKB-KW"/>
</dbReference>
<dbReference type="Pfam" id="PF20431">
    <property type="entry name" value="E_motif"/>
    <property type="match status" value="1"/>
</dbReference>
<dbReference type="Pfam" id="PF12854">
    <property type="entry name" value="PPR_1"/>
    <property type="match status" value="2"/>
</dbReference>
<dbReference type="Pfam" id="PF02130">
    <property type="entry name" value="YbeY"/>
    <property type="match status" value="1"/>
</dbReference>
<dbReference type="InterPro" id="IPR023214">
    <property type="entry name" value="HAD_sf"/>
</dbReference>
<dbReference type="InterPro" id="IPR032867">
    <property type="entry name" value="DYW_dom"/>
</dbReference>
<dbReference type="InterPro" id="IPR002036">
    <property type="entry name" value="YbeY"/>
</dbReference>
<dbReference type="NCBIfam" id="TIGR00099">
    <property type="entry name" value="Cof-subfamily"/>
    <property type="match status" value="1"/>
</dbReference>
<keyword evidence="7" id="KW-0255">Endonuclease</keyword>
<dbReference type="PANTHER" id="PTHR46986:SF1">
    <property type="entry name" value="ENDORIBONUCLEASE YBEY, CHLOROPLASTIC"/>
    <property type="match status" value="1"/>
</dbReference>
<sequence>MYVRDFWWDGVDEGPRSHLVSLEAVGRPVSQGMFRDCKHDTHPFEWMEKGVKDTYQNSWKDFSFELPTFSRFTCCIVGMIFWSALRILCPPLDTVAICQQENDEGVWLALLAKGVFMQRSRSSSSIPSERKVILFLMLQSIAEMLRLNVPKALKFALNNLKDSEYKTRYSSIDDVGLFDSVELSVLLCNDDFIRKLNKEWRDEDHATDVLSMSQHVPELKLPILMLGDIVISVETAARQAEERGHTLLDEIRILLVHGLLHLLGFDHEISEEAEEEMEKEEELLLKSLEWRGKGLIQSAIDAETNSNSAAVVSDDRKKEGSLRFYRPRFSYIFCDMDGKSPLEVYFPQLVLSTCINFIICVGTLLNSKSQITPTTVRALKEVLSRGVKVVIATGKARPAVISILEKAGLAGKDGAVSEFSPGVFLQGLLVYGRQGKEIYRRNLDQDVCRGACLYSLEKKVPLIAFGEGRCLTLFDHPLADALHTVYHEPKAEVMSSVENLLAAAEIQKILFLDTAEGVSRILRPYWSEAAGEHASVVQAVPDMLEIVPRGTSKGSGVKMLLDHLGVSAEEVMAIGDGENDIEMLELASLGIALSNGSEKTKAVANLIGPSNDEDGVAEIKFLEESGDSVFRNLGDVSVLSPILVITLAVLHDYNHRKTIHLLLRCAAQLSMRQLFEIQAQIIASPIPSIDPNLIAVKFIGVSSSHGNLRHSVLIFNHFLSSPNIFAYNALLKAFSQHNAWHTTISYFNNQLVLPNAPNPDEYTFTSVLKACAGLAQVLEGQKVHCFVTKYGCESNLFVRNSLVDLYFKVGCNCIAQKLFDEMVVRDVVSWNTLISGYCFSGMVDKARMVFDGMMEKNLVSWSTMISGYARTGNLEEARQLFENMPIRNVVSWNAMIAGYAQNEKYADAIELFRQMQHEGGLAPNDVTLVSVLSACAHLGALDLGKWIHKFIRRNKIEVGLFLGNALADMYAKCGCILEAKGVFHEMQERDVISWSIIIMGLAMYGYANEAFNFFAEMIEDGLEPNDISFMGLLTACTHAGLVDKGLEYFDMMAQVYGITPKIEHYGCVIDLLSRAGRLDQAESLINSMPMQPNVIVWGALLGGCRIYKDAVRGERVVWRILELDSNHSGSLVYLANVYASMGRLDDAANCRLRMRDNKSMKTPGCSWIEINNSVYEFFMGDSTHPQSLRIYSMIRELNWKMKVAGYKPKTDLVIHNIDEEEKEDALSTHSEKLALAFGLIHTSEGTTIRIVKNLRVCNDCHDAIKIISKIVEREIVVRDRSRFHHFKDGKCSCNDYW</sequence>
<keyword evidence="5" id="KW-0479">Metal-binding</keyword>
<dbReference type="Gene3D" id="1.25.40.10">
    <property type="entry name" value="Tetratricopeptide repeat domain"/>
    <property type="match status" value="5"/>
</dbReference>
<proteinExistence type="inferred from homology"/>
<dbReference type="FunFam" id="1.25.40.10:FF:000125">
    <property type="entry name" value="Pentatricopeptide repeat-containing protein"/>
    <property type="match status" value="1"/>
</dbReference>
<dbReference type="InterPro" id="IPR046848">
    <property type="entry name" value="E_motif"/>
</dbReference>
<accession>A0A5A7T6Z7</accession>
<dbReference type="InterPro" id="IPR011990">
    <property type="entry name" value="TPR-like_helical_dom_sf"/>
</dbReference>
<evidence type="ECO:0000256" key="5">
    <source>
        <dbReference type="ARBA" id="ARBA00022723"/>
    </source>
</evidence>
<dbReference type="Pfam" id="PF14432">
    <property type="entry name" value="DYW_deaminase"/>
    <property type="match status" value="1"/>
</dbReference>
<dbReference type="EMBL" id="SSTE01018688">
    <property type="protein sequence ID" value="KAA0038628.1"/>
    <property type="molecule type" value="Genomic_DNA"/>
</dbReference>
<dbReference type="GO" id="GO:0006364">
    <property type="term" value="P:rRNA processing"/>
    <property type="evidence" value="ECO:0007669"/>
    <property type="project" value="InterPro"/>
</dbReference>
<dbReference type="Proteomes" id="UP000321393">
    <property type="component" value="Unassembled WGS sequence"/>
</dbReference>
<keyword evidence="4" id="KW-0540">Nuclease</keyword>
<comment type="similarity">
    <text evidence="3">Belongs to the endoribonuclease YbeY family.</text>
</comment>
<feature type="domain" description="DYW" evidence="11">
    <location>
        <begin position="1205"/>
        <end position="1297"/>
    </location>
</feature>
<reference evidence="12 13" key="1">
    <citation type="submission" date="2019-08" db="EMBL/GenBank/DDBJ databases">
        <title>Draft genome sequences of two oriental melons (Cucumis melo L. var makuwa).</title>
        <authorList>
            <person name="Kwon S.-Y."/>
        </authorList>
    </citation>
    <scope>NUCLEOTIDE SEQUENCE [LARGE SCALE GENOMIC DNA]</scope>
    <source>
        <strain evidence="13">cv. SW 3</strain>
        <tissue evidence="12">Leaf</tissue>
    </source>
</reference>
<dbReference type="NCBIfam" id="TIGR00043">
    <property type="entry name" value="rRNA maturation RNase YbeY"/>
    <property type="match status" value="1"/>
</dbReference>
<dbReference type="FunFam" id="1.25.40.10:FF:000366">
    <property type="entry name" value="Pentatricopeptide (PPR) repeat-containing protein"/>
    <property type="match status" value="1"/>
</dbReference>
<dbReference type="PROSITE" id="PS01306">
    <property type="entry name" value="UPF0054"/>
    <property type="match status" value="1"/>
</dbReference>
<keyword evidence="6" id="KW-0677">Repeat</keyword>
<evidence type="ECO:0000256" key="8">
    <source>
        <dbReference type="ARBA" id="ARBA00022801"/>
    </source>
</evidence>
<dbReference type="GO" id="GO:0048731">
    <property type="term" value="P:system development"/>
    <property type="evidence" value="ECO:0007669"/>
    <property type="project" value="UniProtKB-ARBA"/>
</dbReference>
<dbReference type="InterPro" id="IPR020549">
    <property type="entry name" value="YbeY_CS"/>
</dbReference>
<evidence type="ECO:0000256" key="6">
    <source>
        <dbReference type="ARBA" id="ARBA00022737"/>
    </source>
</evidence>
<dbReference type="Gene3D" id="3.40.50.1000">
    <property type="entry name" value="HAD superfamily/HAD-like"/>
    <property type="match status" value="1"/>
</dbReference>
<dbReference type="PROSITE" id="PS01229">
    <property type="entry name" value="COF_2"/>
    <property type="match status" value="1"/>
</dbReference>
<evidence type="ECO:0000256" key="2">
    <source>
        <dbReference type="ARBA" id="ARBA00006643"/>
    </source>
</evidence>
<dbReference type="SUPFAM" id="SSF55486">
    <property type="entry name" value="Metalloproteases ('zincins'), catalytic domain"/>
    <property type="match status" value="1"/>
</dbReference>
<comment type="cofactor">
    <cofactor evidence="1">
        <name>Zn(2+)</name>
        <dbReference type="ChEBI" id="CHEBI:29105"/>
    </cofactor>
</comment>